<sequence>MSSCKQNLQISSAESIAKHVPYGFAYAVAGPDGMMVKPPTVSRGKNAIDEFLRKLLDEEKLILDTLRYVMPMVFSLTDEANYTSSTQCSICENLSIGMS</sequence>
<accession>A0A8X6PGA5</accession>
<comment type="caution">
    <text evidence="1">The sequence shown here is derived from an EMBL/GenBank/DDBJ whole genome shotgun (WGS) entry which is preliminary data.</text>
</comment>
<dbReference type="EMBL" id="BMAW01116069">
    <property type="protein sequence ID" value="GFT68969.1"/>
    <property type="molecule type" value="Genomic_DNA"/>
</dbReference>
<dbReference type="Proteomes" id="UP000887013">
    <property type="component" value="Unassembled WGS sequence"/>
</dbReference>
<evidence type="ECO:0000313" key="1">
    <source>
        <dbReference type="EMBL" id="GFT68969.1"/>
    </source>
</evidence>
<organism evidence="1 2">
    <name type="scientific">Nephila pilipes</name>
    <name type="common">Giant wood spider</name>
    <name type="synonym">Nephila maculata</name>
    <dbReference type="NCBI Taxonomy" id="299642"/>
    <lineage>
        <taxon>Eukaryota</taxon>
        <taxon>Metazoa</taxon>
        <taxon>Ecdysozoa</taxon>
        <taxon>Arthropoda</taxon>
        <taxon>Chelicerata</taxon>
        <taxon>Arachnida</taxon>
        <taxon>Araneae</taxon>
        <taxon>Araneomorphae</taxon>
        <taxon>Entelegynae</taxon>
        <taxon>Araneoidea</taxon>
        <taxon>Nephilidae</taxon>
        <taxon>Nephila</taxon>
    </lineage>
</organism>
<gene>
    <name evidence="1" type="primary">AVEN_145324_1</name>
    <name evidence="1" type="ORF">NPIL_677561</name>
</gene>
<evidence type="ECO:0000313" key="2">
    <source>
        <dbReference type="Proteomes" id="UP000887013"/>
    </source>
</evidence>
<protein>
    <submittedName>
        <fullName evidence="1">Uncharacterized protein</fullName>
    </submittedName>
</protein>
<dbReference type="OrthoDB" id="6433297at2759"/>
<keyword evidence="2" id="KW-1185">Reference proteome</keyword>
<dbReference type="AlphaFoldDB" id="A0A8X6PGA5"/>
<proteinExistence type="predicted"/>
<name>A0A8X6PGA5_NEPPI</name>
<reference evidence="1" key="1">
    <citation type="submission" date="2020-08" db="EMBL/GenBank/DDBJ databases">
        <title>Multicomponent nature underlies the extraordinary mechanical properties of spider dragline silk.</title>
        <authorList>
            <person name="Kono N."/>
            <person name="Nakamura H."/>
            <person name="Mori M."/>
            <person name="Yoshida Y."/>
            <person name="Ohtoshi R."/>
            <person name="Malay A.D."/>
            <person name="Moran D.A.P."/>
            <person name="Tomita M."/>
            <person name="Numata K."/>
            <person name="Arakawa K."/>
        </authorList>
    </citation>
    <scope>NUCLEOTIDE SEQUENCE</scope>
</reference>